<sequence>MQTKSYKILILTFLISFAAGQFKKEISELNLPATMHSPKENYHSFLSPDRFNIHHGFSLNMVSFGNQSFSVGSYSNQMNYLLTDNLRLNLNFTLLQSGMTQQQSGLDNNIYYGASIDYKFTENSLFQISFQTSPTYRRHQPLTLNPIYNR</sequence>
<reference evidence="1" key="1">
    <citation type="submission" date="2018-05" db="EMBL/GenBank/DDBJ databases">
        <authorList>
            <person name="Lanie J.A."/>
            <person name="Ng W.-L."/>
            <person name="Kazmierczak K.M."/>
            <person name="Andrzejewski T.M."/>
            <person name="Davidsen T.M."/>
            <person name="Wayne K.J."/>
            <person name="Tettelin H."/>
            <person name="Glass J.I."/>
            <person name="Rusch D."/>
            <person name="Podicherti R."/>
            <person name="Tsui H.-C.T."/>
            <person name="Winkler M.E."/>
        </authorList>
    </citation>
    <scope>NUCLEOTIDE SEQUENCE</scope>
</reference>
<dbReference type="EMBL" id="UINC01002289">
    <property type="protein sequence ID" value="SUZ95051.1"/>
    <property type="molecule type" value="Genomic_DNA"/>
</dbReference>
<name>A0A381RV97_9ZZZZ</name>
<evidence type="ECO:0000313" key="1">
    <source>
        <dbReference type="EMBL" id="SUZ95051.1"/>
    </source>
</evidence>
<accession>A0A381RV97</accession>
<proteinExistence type="predicted"/>
<protein>
    <submittedName>
        <fullName evidence="1">Uncharacterized protein</fullName>
    </submittedName>
</protein>
<gene>
    <name evidence="1" type="ORF">METZ01_LOCUS47905</name>
</gene>
<dbReference type="AlphaFoldDB" id="A0A381RV97"/>
<organism evidence="1">
    <name type="scientific">marine metagenome</name>
    <dbReference type="NCBI Taxonomy" id="408172"/>
    <lineage>
        <taxon>unclassified sequences</taxon>
        <taxon>metagenomes</taxon>
        <taxon>ecological metagenomes</taxon>
    </lineage>
</organism>